<dbReference type="PANTHER" id="PTHR47723">
    <property type="entry name" value="OS05G0353850 PROTEIN"/>
    <property type="match status" value="1"/>
</dbReference>
<keyword evidence="3" id="KW-1185">Reference proteome</keyword>
<dbReference type="InterPro" id="IPR002156">
    <property type="entry name" value="RNaseH_domain"/>
</dbReference>
<comment type="caution">
    <text evidence="2">The sequence shown here is derived from an EMBL/GenBank/DDBJ whole genome shotgun (WGS) entry which is preliminary data.</text>
</comment>
<sequence>MLLCPSISGSRGWKVAFSMLFVGPFRGLEMMWFSTKGKLALIRRWIWKQRKSGVRWNYPTVRVLKFNVDGSSRGNQGPIGIDSILRKHDGAMLCMFSAYIGCNHSSFVEITAILKSCQLCESVKYLPNHNIIIESDSKSVVSWVNREGGVGNVRLLDAIMDIKDILARLSPKVLVQFVPRSANVFVEFLAKQGAFSGLVREGWV</sequence>
<evidence type="ECO:0000313" key="3">
    <source>
        <dbReference type="Proteomes" id="UP001281410"/>
    </source>
</evidence>
<dbReference type="Pfam" id="PF13456">
    <property type="entry name" value="RVT_3"/>
    <property type="match status" value="1"/>
</dbReference>
<dbReference type="Proteomes" id="UP001281410">
    <property type="component" value="Unassembled WGS sequence"/>
</dbReference>
<gene>
    <name evidence="2" type="ORF">Dsin_006886</name>
</gene>
<dbReference type="CDD" id="cd06222">
    <property type="entry name" value="RNase_H_like"/>
    <property type="match status" value="1"/>
</dbReference>
<accession>A0AAE0B0K4</accession>
<proteinExistence type="predicted"/>
<dbReference type="InterPro" id="IPR044730">
    <property type="entry name" value="RNase_H-like_dom_plant"/>
</dbReference>
<dbReference type="SUPFAM" id="SSF53098">
    <property type="entry name" value="Ribonuclease H-like"/>
    <property type="match status" value="1"/>
</dbReference>
<evidence type="ECO:0000313" key="2">
    <source>
        <dbReference type="EMBL" id="KAK3227024.1"/>
    </source>
</evidence>
<dbReference type="PANTHER" id="PTHR47723:SF22">
    <property type="entry name" value="RNASE H TYPE-1 DOMAIN-CONTAINING PROTEIN"/>
    <property type="match status" value="1"/>
</dbReference>
<name>A0AAE0B0K4_9ROSI</name>
<protein>
    <recommendedName>
        <fullName evidence="1">RNase H type-1 domain-containing protein</fullName>
    </recommendedName>
</protein>
<dbReference type="AlphaFoldDB" id="A0AAE0B0K4"/>
<organism evidence="2 3">
    <name type="scientific">Dipteronia sinensis</name>
    <dbReference type="NCBI Taxonomy" id="43782"/>
    <lineage>
        <taxon>Eukaryota</taxon>
        <taxon>Viridiplantae</taxon>
        <taxon>Streptophyta</taxon>
        <taxon>Embryophyta</taxon>
        <taxon>Tracheophyta</taxon>
        <taxon>Spermatophyta</taxon>
        <taxon>Magnoliopsida</taxon>
        <taxon>eudicotyledons</taxon>
        <taxon>Gunneridae</taxon>
        <taxon>Pentapetalae</taxon>
        <taxon>rosids</taxon>
        <taxon>malvids</taxon>
        <taxon>Sapindales</taxon>
        <taxon>Sapindaceae</taxon>
        <taxon>Hippocastanoideae</taxon>
        <taxon>Acereae</taxon>
        <taxon>Dipteronia</taxon>
    </lineage>
</organism>
<dbReference type="InterPro" id="IPR036397">
    <property type="entry name" value="RNaseH_sf"/>
</dbReference>
<dbReference type="InterPro" id="IPR053151">
    <property type="entry name" value="RNase_H-like"/>
</dbReference>
<dbReference type="EMBL" id="JANJYJ010000002">
    <property type="protein sequence ID" value="KAK3227024.1"/>
    <property type="molecule type" value="Genomic_DNA"/>
</dbReference>
<evidence type="ECO:0000259" key="1">
    <source>
        <dbReference type="Pfam" id="PF13456"/>
    </source>
</evidence>
<dbReference type="InterPro" id="IPR012337">
    <property type="entry name" value="RNaseH-like_sf"/>
</dbReference>
<dbReference type="GO" id="GO:0004523">
    <property type="term" value="F:RNA-DNA hybrid ribonuclease activity"/>
    <property type="evidence" value="ECO:0007669"/>
    <property type="project" value="InterPro"/>
</dbReference>
<reference evidence="2" key="1">
    <citation type="journal article" date="2023" name="Plant J.">
        <title>Genome sequences and population genomics provide insights into the demographic history, inbreeding, and mutation load of two 'living fossil' tree species of Dipteronia.</title>
        <authorList>
            <person name="Feng Y."/>
            <person name="Comes H.P."/>
            <person name="Chen J."/>
            <person name="Zhu S."/>
            <person name="Lu R."/>
            <person name="Zhang X."/>
            <person name="Li P."/>
            <person name="Qiu J."/>
            <person name="Olsen K.M."/>
            <person name="Qiu Y."/>
        </authorList>
    </citation>
    <scope>NUCLEOTIDE SEQUENCE</scope>
    <source>
        <strain evidence="2">NBL</strain>
    </source>
</reference>
<feature type="domain" description="RNase H type-1" evidence="1">
    <location>
        <begin position="67"/>
        <end position="192"/>
    </location>
</feature>
<dbReference type="Gene3D" id="3.30.420.10">
    <property type="entry name" value="Ribonuclease H-like superfamily/Ribonuclease H"/>
    <property type="match status" value="1"/>
</dbReference>
<dbReference type="GO" id="GO:0003676">
    <property type="term" value="F:nucleic acid binding"/>
    <property type="evidence" value="ECO:0007669"/>
    <property type="project" value="InterPro"/>
</dbReference>